<keyword evidence="3" id="KW-0520">NAD</keyword>
<dbReference type="SMART" id="SM00984">
    <property type="entry name" value="UDPG_MGDP_dh_C"/>
    <property type="match status" value="1"/>
</dbReference>
<accession>A0A916QIW7</accession>
<dbReference type="PIRSF" id="PIRSF500136">
    <property type="entry name" value="UDP_ManNAc_DH"/>
    <property type="match status" value="1"/>
</dbReference>
<dbReference type="GO" id="GO:0016616">
    <property type="term" value="F:oxidoreductase activity, acting on the CH-OH group of donors, NAD or NADP as acceptor"/>
    <property type="evidence" value="ECO:0007669"/>
    <property type="project" value="InterPro"/>
</dbReference>
<dbReference type="InterPro" id="IPR001732">
    <property type="entry name" value="UDP-Glc/GDP-Man_DH_N"/>
</dbReference>
<organism evidence="6 7">
    <name type="scientific">Insulibacter thermoxylanivorax</name>
    <dbReference type="NCBI Taxonomy" id="2749268"/>
    <lineage>
        <taxon>Bacteria</taxon>
        <taxon>Bacillati</taxon>
        <taxon>Bacillota</taxon>
        <taxon>Bacilli</taxon>
        <taxon>Bacillales</taxon>
        <taxon>Paenibacillaceae</taxon>
        <taxon>Insulibacter</taxon>
    </lineage>
</organism>
<dbReference type="InterPro" id="IPR014027">
    <property type="entry name" value="UDP-Glc/GDP-Man_DH_C"/>
</dbReference>
<dbReference type="EMBL" id="BMAQ01000046">
    <property type="protein sequence ID" value="GFR39436.1"/>
    <property type="molecule type" value="Genomic_DNA"/>
</dbReference>
<dbReference type="InterPro" id="IPR014026">
    <property type="entry name" value="UDP-Glc/GDP-Man_DH_dimer"/>
</dbReference>
<keyword evidence="7" id="KW-1185">Reference proteome</keyword>
<name>A0A916QIW7_9BACL</name>
<evidence type="ECO:0000256" key="2">
    <source>
        <dbReference type="ARBA" id="ARBA00023002"/>
    </source>
</evidence>
<dbReference type="NCBIfam" id="TIGR03026">
    <property type="entry name" value="NDP-sugDHase"/>
    <property type="match status" value="1"/>
</dbReference>
<dbReference type="PANTHER" id="PTHR43491:SF2">
    <property type="entry name" value="UDP-N-ACETYL-D-MANNOSAMINE DEHYDROGENASE"/>
    <property type="match status" value="1"/>
</dbReference>
<evidence type="ECO:0000256" key="4">
    <source>
        <dbReference type="PIRNR" id="PIRNR000124"/>
    </source>
</evidence>
<keyword evidence="2" id="KW-0560">Oxidoreductase</keyword>
<dbReference type="SUPFAM" id="SSF52413">
    <property type="entry name" value="UDP-glucose/GDP-mannose dehydrogenase C-terminal domain"/>
    <property type="match status" value="1"/>
</dbReference>
<evidence type="ECO:0000256" key="3">
    <source>
        <dbReference type="ARBA" id="ARBA00023027"/>
    </source>
</evidence>
<evidence type="ECO:0000259" key="5">
    <source>
        <dbReference type="SMART" id="SM00984"/>
    </source>
</evidence>
<evidence type="ECO:0000313" key="6">
    <source>
        <dbReference type="EMBL" id="GFR39436.1"/>
    </source>
</evidence>
<dbReference type="InterPro" id="IPR017476">
    <property type="entry name" value="UDP-Glc/GDP-Man"/>
</dbReference>
<dbReference type="Gene3D" id="3.40.50.720">
    <property type="entry name" value="NAD(P)-binding Rossmann-like Domain"/>
    <property type="match status" value="2"/>
</dbReference>
<dbReference type="PANTHER" id="PTHR43491">
    <property type="entry name" value="UDP-N-ACETYL-D-MANNOSAMINE DEHYDROGENASE"/>
    <property type="match status" value="1"/>
</dbReference>
<dbReference type="SUPFAM" id="SSF48179">
    <property type="entry name" value="6-phosphogluconate dehydrogenase C-terminal domain-like"/>
    <property type="match status" value="1"/>
</dbReference>
<dbReference type="GO" id="GO:0000271">
    <property type="term" value="P:polysaccharide biosynthetic process"/>
    <property type="evidence" value="ECO:0007669"/>
    <property type="project" value="InterPro"/>
</dbReference>
<reference evidence="6" key="1">
    <citation type="submission" date="2020-08" db="EMBL/GenBank/DDBJ databases">
        <authorList>
            <person name="Uke A."/>
            <person name="Chhe C."/>
            <person name="Baramee S."/>
            <person name="Kosugi A."/>
        </authorList>
    </citation>
    <scope>NUCLEOTIDE SEQUENCE</scope>
    <source>
        <strain evidence="6">DA-C8</strain>
    </source>
</reference>
<protein>
    <submittedName>
        <fullName evidence="6">NDP-sugar dehydrogenase</fullName>
    </submittedName>
</protein>
<dbReference type="PIRSF" id="PIRSF000124">
    <property type="entry name" value="UDPglc_GDPman_dh"/>
    <property type="match status" value="1"/>
</dbReference>
<dbReference type="GO" id="GO:0051287">
    <property type="term" value="F:NAD binding"/>
    <property type="evidence" value="ECO:0007669"/>
    <property type="project" value="InterPro"/>
</dbReference>
<comment type="caution">
    <text evidence="6">The sequence shown here is derived from an EMBL/GenBank/DDBJ whole genome shotgun (WGS) entry which is preliminary data.</text>
</comment>
<dbReference type="Proteomes" id="UP000654993">
    <property type="component" value="Unassembled WGS sequence"/>
</dbReference>
<dbReference type="InterPro" id="IPR008927">
    <property type="entry name" value="6-PGluconate_DH-like_C_sf"/>
</dbReference>
<gene>
    <name evidence="6" type="ORF">PRECH8_27320</name>
</gene>
<dbReference type="AlphaFoldDB" id="A0A916QIW7"/>
<dbReference type="RefSeq" id="WP_200967632.1">
    <property type="nucleotide sequence ID" value="NZ_BMAQ01000046.1"/>
</dbReference>
<dbReference type="InterPro" id="IPR036220">
    <property type="entry name" value="UDP-Glc/GDP-Man_DH_C_sf"/>
</dbReference>
<dbReference type="Pfam" id="PF03720">
    <property type="entry name" value="UDPG_MGDP_dh_C"/>
    <property type="match status" value="1"/>
</dbReference>
<sequence>MEQQRTLAVLGLGFIGLPLSLSYAMHGAKVIGIDVLPGLIEDINNGITHHMESYQGRTIRDILKEQIAAGRFRATSDYAEAAREVDTYVITVGIPIKDGEPDFRALDNCCESLGSVLKRGDTVIVRSTVVPGTTEGRIKPKLEEKSGLKAGEDFYLAYSSERIAEGRAFEEFISMPLALGGVNEASIEKARDVLSFVTKAEITISDILTVETAKVIENIQRDVNIAMVQQFARFAEKAGIDTFELIRVANTHKRVNLLMPGPGVGGYCLPNALYYLRPKARELGVAIDLLEMARRINDEVPGMLVDMLESALHVQGKELTGSTIAMLGLAMKDYSNDDRISPAHDIVKILLERGAKVRAWDPAVKSEYDYKVDTLEEAVTGADALLYVTAQEEFQSIDWSKTIELMADGAVLIDAKNRIPRDLPAGTKLYRI</sequence>
<dbReference type="GO" id="GO:0016628">
    <property type="term" value="F:oxidoreductase activity, acting on the CH-CH group of donors, NAD or NADP as acceptor"/>
    <property type="evidence" value="ECO:0007669"/>
    <property type="project" value="InterPro"/>
</dbReference>
<dbReference type="InterPro" id="IPR028359">
    <property type="entry name" value="UDP_ManNAc/GlcNAc_DH"/>
</dbReference>
<feature type="domain" description="UDP-glucose/GDP-mannose dehydrogenase C-terminal" evidence="5">
    <location>
        <begin position="325"/>
        <end position="421"/>
    </location>
</feature>
<comment type="similarity">
    <text evidence="1 4">Belongs to the UDP-glucose/GDP-mannose dehydrogenase family.</text>
</comment>
<evidence type="ECO:0000313" key="7">
    <source>
        <dbReference type="Proteomes" id="UP000654993"/>
    </source>
</evidence>
<proteinExistence type="inferred from homology"/>
<dbReference type="InterPro" id="IPR036291">
    <property type="entry name" value="NAD(P)-bd_dom_sf"/>
</dbReference>
<evidence type="ECO:0000256" key="1">
    <source>
        <dbReference type="ARBA" id="ARBA00006601"/>
    </source>
</evidence>
<reference evidence="6" key="2">
    <citation type="journal article" date="2021" name="Data Brief">
        <title>Draft genome sequence data of the facultative, thermophilic, xylanolytic bacterium Paenibacillus sp. strain DA-C8.</title>
        <authorList>
            <person name="Chhe C."/>
            <person name="Uke A."/>
            <person name="Baramee S."/>
            <person name="Ungkulpasvich U."/>
            <person name="Tachaapaikoon C."/>
            <person name="Pason P."/>
            <person name="Waeonukul R."/>
            <person name="Ratanakhanokchai K."/>
            <person name="Kosugi A."/>
        </authorList>
    </citation>
    <scope>NUCLEOTIDE SEQUENCE</scope>
    <source>
        <strain evidence="6">DA-C8</strain>
    </source>
</reference>
<dbReference type="Pfam" id="PF03721">
    <property type="entry name" value="UDPG_MGDP_dh_N"/>
    <property type="match status" value="1"/>
</dbReference>
<dbReference type="SUPFAM" id="SSF51735">
    <property type="entry name" value="NAD(P)-binding Rossmann-fold domains"/>
    <property type="match status" value="1"/>
</dbReference>
<dbReference type="Pfam" id="PF00984">
    <property type="entry name" value="UDPG_MGDP_dh"/>
    <property type="match status" value="1"/>
</dbReference>